<dbReference type="VEuPathDB" id="MicrosporidiaDB:NAPIS_ORF02673"/>
<evidence type="ECO:0000256" key="6">
    <source>
        <dbReference type="ARBA" id="ARBA00023065"/>
    </source>
</evidence>
<evidence type="ECO:0000256" key="8">
    <source>
        <dbReference type="RuleBase" id="RU361189"/>
    </source>
</evidence>
<feature type="transmembrane region" description="Helical" evidence="8">
    <location>
        <begin position="409"/>
        <end position="433"/>
    </location>
</feature>
<sequence length="619" mass="71811">MKNSDLEIVEEQVTKFYYRMAQLNNIKKETKTKMMKLKEDLELVDFMKNFVLEISGDSSKLKFDFITGIVDRNKKFLIKKILCQAFKRKLIFLIFTHGDENLERMKKIFVSLGGRVLDIEKYNDPQKNSLALTSVISQIDCVEKHNDEAMKNEIQKISSLYLTWKYYIEKEYKIYKSLNKFNFDKDRDLLVGDAWVRTDDLNRLKRMSESSENSDWNFAFEKIEICEDVPPSSFKLCKYVETFQDLVNVYGLPSYGEINPGIFMIFLFPMLFGVMFGDVFHGTLLVLISMYFIKHAKKLKKKFKSIEMLIDGRYVMFLCGLCSILFGFLYSDFSAFSINLFGSRIANRTNDFDIYPFGIDPAWHEAANNMEFTNSVKMKLSLVIGFLHMGLGICISIFNCLYFKNTVDLLCVVIPQAIAYVAFFGYLIFLILFKWLTIDLNVRNPSLISTYVLMFTSPFEIKDQIYPGQMFVQLILLCLIFLSFPWMLLVKPIYLIKKNRVKNKEYTDLWMNQGIHMVEFGIGLISNSSSYLRLWAVSLAHAQLTKVLVENTIKQDSILLQAALLPLFIAGTLTLLIGLEGLGACLHSLRLNWIEFNSKFYGGTGYKFEPLSFKEINED</sequence>
<dbReference type="GO" id="GO:0016471">
    <property type="term" value="C:vacuolar proton-transporting V-type ATPase complex"/>
    <property type="evidence" value="ECO:0007669"/>
    <property type="project" value="TreeGrafter"/>
</dbReference>
<keyword evidence="6 8" id="KW-0406">Ion transport</keyword>
<protein>
    <recommendedName>
        <fullName evidence="8">V-type proton ATPase subunit a</fullName>
    </recommendedName>
</protein>
<comment type="similarity">
    <text evidence="2 8">Belongs to the V-ATPase 116 kDa subunit family.</text>
</comment>
<evidence type="ECO:0000256" key="3">
    <source>
        <dbReference type="ARBA" id="ARBA00022448"/>
    </source>
</evidence>
<dbReference type="GO" id="GO:0051117">
    <property type="term" value="F:ATPase binding"/>
    <property type="evidence" value="ECO:0007669"/>
    <property type="project" value="TreeGrafter"/>
</dbReference>
<dbReference type="OrthoDB" id="10264220at2759"/>
<gene>
    <name evidence="9" type="ORF">NAPIS_ORF02673</name>
</gene>
<evidence type="ECO:0000256" key="1">
    <source>
        <dbReference type="ARBA" id="ARBA00004141"/>
    </source>
</evidence>
<dbReference type="HOGENOM" id="CLU_005230_1_1_1"/>
<keyword evidence="10" id="KW-1185">Reference proteome</keyword>
<evidence type="ECO:0000256" key="7">
    <source>
        <dbReference type="ARBA" id="ARBA00023136"/>
    </source>
</evidence>
<feature type="transmembrane region" description="Helical" evidence="8">
    <location>
        <begin position="262"/>
        <end position="293"/>
    </location>
</feature>
<evidence type="ECO:0000313" key="10">
    <source>
        <dbReference type="Proteomes" id="UP000053780"/>
    </source>
</evidence>
<feature type="transmembrane region" description="Helical" evidence="8">
    <location>
        <begin position="470"/>
        <end position="496"/>
    </location>
</feature>
<name>T0L5I9_9MICR</name>
<dbReference type="InterPro" id="IPR002490">
    <property type="entry name" value="V-ATPase_116kDa_su"/>
</dbReference>
<comment type="function">
    <text evidence="8">Essential component of the vacuolar proton pump (V-ATPase), a multimeric enzyme that catalyzes the translocation of protons across the membranes. Required for assembly and activity of the V-ATPase.</text>
</comment>
<evidence type="ECO:0000256" key="2">
    <source>
        <dbReference type="ARBA" id="ARBA00009904"/>
    </source>
</evidence>
<feature type="transmembrane region" description="Helical" evidence="8">
    <location>
        <begin position="558"/>
        <end position="579"/>
    </location>
</feature>
<dbReference type="PANTHER" id="PTHR11629:SF63">
    <property type="entry name" value="V-TYPE PROTON ATPASE SUBUNIT A"/>
    <property type="match status" value="1"/>
</dbReference>
<dbReference type="GO" id="GO:0046961">
    <property type="term" value="F:proton-transporting ATPase activity, rotational mechanism"/>
    <property type="evidence" value="ECO:0007669"/>
    <property type="project" value="InterPro"/>
</dbReference>
<feature type="transmembrane region" description="Helical" evidence="8">
    <location>
        <begin position="517"/>
        <end position="538"/>
    </location>
</feature>
<keyword evidence="8" id="KW-0375">Hydrogen ion transport</keyword>
<comment type="subcellular location">
    <subcellularLocation>
        <location evidence="1">Membrane</location>
        <topology evidence="1">Multi-pass membrane protein</topology>
    </subcellularLocation>
</comment>
<keyword evidence="4 8" id="KW-0812">Transmembrane</keyword>
<dbReference type="EMBL" id="KE647366">
    <property type="protein sequence ID" value="EQB59779.1"/>
    <property type="molecule type" value="Genomic_DNA"/>
</dbReference>
<evidence type="ECO:0000256" key="4">
    <source>
        <dbReference type="ARBA" id="ARBA00022692"/>
    </source>
</evidence>
<organism evidence="9 10">
    <name type="scientific">Vairimorpha apis BRL 01</name>
    <dbReference type="NCBI Taxonomy" id="1037528"/>
    <lineage>
        <taxon>Eukaryota</taxon>
        <taxon>Fungi</taxon>
        <taxon>Fungi incertae sedis</taxon>
        <taxon>Microsporidia</taxon>
        <taxon>Nosematidae</taxon>
        <taxon>Vairimorpha</taxon>
    </lineage>
</organism>
<proteinExistence type="inferred from homology"/>
<dbReference type="GO" id="GO:0033179">
    <property type="term" value="C:proton-transporting V-type ATPase, V0 domain"/>
    <property type="evidence" value="ECO:0007669"/>
    <property type="project" value="InterPro"/>
</dbReference>
<feature type="transmembrane region" description="Helical" evidence="8">
    <location>
        <begin position="380"/>
        <end position="402"/>
    </location>
</feature>
<dbReference type="PANTHER" id="PTHR11629">
    <property type="entry name" value="VACUOLAR PROTON ATPASES"/>
    <property type="match status" value="1"/>
</dbReference>
<feature type="transmembrane region" description="Helical" evidence="8">
    <location>
        <begin position="314"/>
        <end position="331"/>
    </location>
</feature>
<keyword evidence="7 8" id="KW-0472">Membrane</keyword>
<keyword evidence="5 8" id="KW-1133">Transmembrane helix</keyword>
<dbReference type="AlphaFoldDB" id="T0L5I9"/>
<keyword evidence="3 8" id="KW-0813">Transport</keyword>
<dbReference type="Proteomes" id="UP000053780">
    <property type="component" value="Unassembled WGS sequence"/>
</dbReference>
<evidence type="ECO:0000313" key="9">
    <source>
        <dbReference type="EMBL" id="EQB59779.1"/>
    </source>
</evidence>
<accession>T0L5I9</accession>
<dbReference type="Pfam" id="PF01496">
    <property type="entry name" value="V_ATPase_I"/>
    <property type="match status" value="1"/>
</dbReference>
<dbReference type="GO" id="GO:0007035">
    <property type="term" value="P:vacuolar acidification"/>
    <property type="evidence" value="ECO:0007669"/>
    <property type="project" value="TreeGrafter"/>
</dbReference>
<reference evidence="9 10" key="1">
    <citation type="journal article" date="2013" name="BMC Genomics">
        <title>Genome sequencing and comparative genomics of honey bee microsporidia, Nosema apis reveal novel insights into host-parasite interactions.</title>
        <authorList>
            <person name="Chen Yp."/>
            <person name="Pettis J.S."/>
            <person name="Zhao Y."/>
            <person name="Liu X."/>
            <person name="Tallon L.J."/>
            <person name="Sadzewicz L.D."/>
            <person name="Li R."/>
            <person name="Zheng H."/>
            <person name="Huang S."/>
            <person name="Zhang X."/>
            <person name="Hamilton M.C."/>
            <person name="Pernal S.F."/>
            <person name="Melathopoulos A.P."/>
            <person name="Yan X."/>
            <person name="Evans J.D."/>
        </authorList>
    </citation>
    <scope>NUCLEOTIDE SEQUENCE [LARGE SCALE GENOMIC DNA]</scope>
    <source>
        <strain evidence="9 10">BRL 01</strain>
    </source>
</reference>
<evidence type="ECO:0000256" key="5">
    <source>
        <dbReference type="ARBA" id="ARBA00022989"/>
    </source>
</evidence>